<feature type="region of interest" description="Disordered" evidence="1">
    <location>
        <begin position="1"/>
        <end position="30"/>
    </location>
</feature>
<comment type="caution">
    <text evidence="2">The sequence shown here is derived from an EMBL/GenBank/DDBJ whole genome shotgun (WGS) entry which is preliminary data.</text>
</comment>
<reference evidence="2" key="1">
    <citation type="journal article" name="BMC Genomics">
        <title>Long-read sequencing and de novo genome assembly of marine medaka (Oryzias melastigma).</title>
        <authorList>
            <person name="Liang P."/>
            <person name="Saqib H.S.A."/>
            <person name="Ni X."/>
            <person name="Shen Y."/>
        </authorList>
    </citation>
    <scope>NUCLEOTIDE SEQUENCE</scope>
    <source>
        <strain evidence="2">Bigg-433</strain>
    </source>
</reference>
<accession>A0A834L2E2</accession>
<dbReference type="Proteomes" id="UP000646548">
    <property type="component" value="Unassembled WGS sequence"/>
</dbReference>
<organism evidence="2 3">
    <name type="scientific">Oryzias melastigma</name>
    <name type="common">Marine medaka</name>
    <dbReference type="NCBI Taxonomy" id="30732"/>
    <lineage>
        <taxon>Eukaryota</taxon>
        <taxon>Metazoa</taxon>
        <taxon>Chordata</taxon>
        <taxon>Craniata</taxon>
        <taxon>Vertebrata</taxon>
        <taxon>Euteleostomi</taxon>
        <taxon>Actinopterygii</taxon>
        <taxon>Neopterygii</taxon>
        <taxon>Teleostei</taxon>
        <taxon>Neoteleostei</taxon>
        <taxon>Acanthomorphata</taxon>
        <taxon>Ovalentaria</taxon>
        <taxon>Atherinomorphae</taxon>
        <taxon>Beloniformes</taxon>
        <taxon>Adrianichthyidae</taxon>
        <taxon>Oryziinae</taxon>
        <taxon>Oryzias</taxon>
    </lineage>
</organism>
<proteinExistence type="predicted"/>
<evidence type="ECO:0000313" key="2">
    <source>
        <dbReference type="EMBL" id="KAF6739104.1"/>
    </source>
</evidence>
<evidence type="ECO:0000256" key="1">
    <source>
        <dbReference type="SAM" id="MobiDB-lite"/>
    </source>
</evidence>
<dbReference type="EMBL" id="WKFB01000015">
    <property type="protein sequence ID" value="KAF6739104.1"/>
    <property type="molecule type" value="Genomic_DNA"/>
</dbReference>
<dbReference type="AlphaFoldDB" id="A0A834L2E2"/>
<sequence>MRNCVSPVSDKMSRENGRKNQKAPGSVQGLNAASGCLPAGWRDDGLTGTEGALQHERGVSLWAAVRVRRRCLLFPVDAGGSASRSADLDFPRTFTIKARLEKAAG</sequence>
<evidence type="ECO:0000313" key="3">
    <source>
        <dbReference type="Proteomes" id="UP000646548"/>
    </source>
</evidence>
<gene>
    <name evidence="2" type="ORF">FQA47_001453</name>
</gene>
<name>A0A834L2E2_ORYME</name>
<protein>
    <submittedName>
        <fullName evidence="2">Uncharacterized protein</fullName>
    </submittedName>
</protein>